<organism evidence="1 2">
    <name type="scientific">Trachymyrmex cornetzi</name>
    <dbReference type="NCBI Taxonomy" id="471704"/>
    <lineage>
        <taxon>Eukaryota</taxon>
        <taxon>Metazoa</taxon>
        <taxon>Ecdysozoa</taxon>
        <taxon>Arthropoda</taxon>
        <taxon>Hexapoda</taxon>
        <taxon>Insecta</taxon>
        <taxon>Pterygota</taxon>
        <taxon>Neoptera</taxon>
        <taxon>Endopterygota</taxon>
        <taxon>Hymenoptera</taxon>
        <taxon>Apocrita</taxon>
        <taxon>Aculeata</taxon>
        <taxon>Formicoidea</taxon>
        <taxon>Formicidae</taxon>
        <taxon>Myrmicinae</taxon>
        <taxon>Trachymyrmex</taxon>
    </lineage>
</organism>
<gene>
    <name evidence="1" type="ORF">ALC57_07848</name>
</gene>
<dbReference type="AlphaFoldDB" id="A0A195E3T0"/>
<dbReference type="EMBL" id="KQ979685">
    <property type="protein sequence ID" value="KYN19803.1"/>
    <property type="molecule type" value="Genomic_DNA"/>
</dbReference>
<protein>
    <submittedName>
        <fullName evidence="1">Uncharacterized protein</fullName>
    </submittedName>
</protein>
<proteinExistence type="predicted"/>
<evidence type="ECO:0000313" key="1">
    <source>
        <dbReference type="EMBL" id="KYN19803.1"/>
    </source>
</evidence>
<accession>A0A195E3T0</accession>
<keyword evidence="2" id="KW-1185">Reference proteome</keyword>
<reference evidence="1 2" key="1">
    <citation type="submission" date="2015-09" db="EMBL/GenBank/DDBJ databases">
        <title>Trachymyrmex cornetzi WGS genome.</title>
        <authorList>
            <person name="Nygaard S."/>
            <person name="Hu H."/>
            <person name="Boomsma J."/>
            <person name="Zhang G."/>
        </authorList>
    </citation>
    <scope>NUCLEOTIDE SEQUENCE [LARGE SCALE GENOMIC DNA]</scope>
    <source>
        <strain evidence="1">Tcor2-1</strain>
        <tissue evidence="1">Whole body</tissue>
    </source>
</reference>
<evidence type="ECO:0000313" key="2">
    <source>
        <dbReference type="Proteomes" id="UP000078492"/>
    </source>
</evidence>
<sequence length="96" mass="10925">MFRLKLVKEWSATRLFVMCLQFFLRVSSPELQFSSYGSPYIQLIVIAILMARSFSDKYLAIATIGKMMEAIPAIGRNRTMPTNARAPLIKPYHVAP</sequence>
<dbReference type="Proteomes" id="UP000078492">
    <property type="component" value="Unassembled WGS sequence"/>
</dbReference>
<name>A0A195E3T0_9HYME</name>